<feature type="region of interest" description="Disordered" evidence="1">
    <location>
        <begin position="77"/>
        <end position="96"/>
    </location>
</feature>
<name>A0AAV4JM51_9GAST</name>
<reference evidence="2 3" key="1">
    <citation type="journal article" date="2021" name="Elife">
        <title>Chloroplast acquisition without the gene transfer in kleptoplastic sea slugs, Plakobranchus ocellatus.</title>
        <authorList>
            <person name="Maeda T."/>
            <person name="Takahashi S."/>
            <person name="Yoshida T."/>
            <person name="Shimamura S."/>
            <person name="Takaki Y."/>
            <person name="Nagai Y."/>
            <person name="Toyoda A."/>
            <person name="Suzuki Y."/>
            <person name="Arimoto A."/>
            <person name="Ishii H."/>
            <person name="Satoh N."/>
            <person name="Nishiyama T."/>
            <person name="Hasebe M."/>
            <person name="Maruyama T."/>
            <person name="Minagawa J."/>
            <person name="Obokata J."/>
            <person name="Shigenobu S."/>
        </authorList>
    </citation>
    <scope>NUCLEOTIDE SEQUENCE [LARGE SCALE GENOMIC DNA]</scope>
</reference>
<comment type="caution">
    <text evidence="2">The sequence shown here is derived from an EMBL/GenBank/DDBJ whole genome shotgun (WGS) entry which is preliminary data.</text>
</comment>
<gene>
    <name evidence="2" type="ORF">ElyMa_006960300</name>
</gene>
<accession>A0AAV4JM51</accession>
<evidence type="ECO:0000256" key="1">
    <source>
        <dbReference type="SAM" id="MobiDB-lite"/>
    </source>
</evidence>
<evidence type="ECO:0008006" key="4">
    <source>
        <dbReference type="Google" id="ProtNLM"/>
    </source>
</evidence>
<protein>
    <recommendedName>
        <fullName evidence="4">Reverse transcriptase zinc-binding domain-containing protein</fullName>
    </recommendedName>
</protein>
<dbReference type="EMBL" id="BMAT01013907">
    <property type="protein sequence ID" value="GFS22778.1"/>
    <property type="molecule type" value="Genomic_DNA"/>
</dbReference>
<keyword evidence="3" id="KW-1185">Reference proteome</keyword>
<dbReference type="Proteomes" id="UP000762676">
    <property type="component" value="Unassembled WGS sequence"/>
</dbReference>
<sequence>MVVEVPAHSWSKTCYNRMKAHLYKTYRIGHTDLCSCGEAAETVEHVLQDCHNYRMLRQAVRPADQTLGYEKFLASRQGNLDPSPAAEGVGIRATLA</sequence>
<organism evidence="2 3">
    <name type="scientific">Elysia marginata</name>
    <dbReference type="NCBI Taxonomy" id="1093978"/>
    <lineage>
        <taxon>Eukaryota</taxon>
        <taxon>Metazoa</taxon>
        <taxon>Spiralia</taxon>
        <taxon>Lophotrochozoa</taxon>
        <taxon>Mollusca</taxon>
        <taxon>Gastropoda</taxon>
        <taxon>Heterobranchia</taxon>
        <taxon>Euthyneura</taxon>
        <taxon>Panpulmonata</taxon>
        <taxon>Sacoglossa</taxon>
        <taxon>Placobranchoidea</taxon>
        <taxon>Plakobranchidae</taxon>
        <taxon>Elysia</taxon>
    </lineage>
</organism>
<proteinExistence type="predicted"/>
<evidence type="ECO:0000313" key="2">
    <source>
        <dbReference type="EMBL" id="GFS22778.1"/>
    </source>
</evidence>
<dbReference type="AlphaFoldDB" id="A0AAV4JM51"/>
<evidence type="ECO:0000313" key="3">
    <source>
        <dbReference type="Proteomes" id="UP000762676"/>
    </source>
</evidence>